<evidence type="ECO:0000313" key="1">
    <source>
        <dbReference type="EMBL" id="MDF8332844.1"/>
    </source>
</evidence>
<dbReference type="RefSeq" id="WP_277276048.1">
    <property type="nucleotide sequence ID" value="NZ_JAROCY010000005.1"/>
</dbReference>
<gene>
    <name evidence="1" type="ORF">POM99_06515</name>
</gene>
<dbReference type="Proteomes" id="UP001222770">
    <property type="component" value="Unassembled WGS sequence"/>
</dbReference>
<comment type="caution">
    <text evidence="1">The sequence shown here is derived from an EMBL/GenBank/DDBJ whole genome shotgun (WGS) entry which is preliminary data.</text>
</comment>
<keyword evidence="2" id="KW-1185">Reference proteome</keyword>
<proteinExistence type="predicted"/>
<organism evidence="1 2">
    <name type="scientific">Novosphingobium cyanobacteriorum</name>
    <dbReference type="NCBI Taxonomy" id="3024215"/>
    <lineage>
        <taxon>Bacteria</taxon>
        <taxon>Pseudomonadati</taxon>
        <taxon>Pseudomonadota</taxon>
        <taxon>Alphaproteobacteria</taxon>
        <taxon>Sphingomonadales</taxon>
        <taxon>Sphingomonadaceae</taxon>
        <taxon>Novosphingobium</taxon>
    </lineage>
</organism>
<name>A0ABT6CFZ3_9SPHN</name>
<protein>
    <submittedName>
        <fullName evidence="1">Uncharacterized protein</fullName>
    </submittedName>
</protein>
<accession>A0ABT6CFZ3</accession>
<dbReference type="EMBL" id="JAROCY010000005">
    <property type="protein sequence ID" value="MDF8332844.1"/>
    <property type="molecule type" value="Genomic_DNA"/>
</dbReference>
<sequence>MARAVAAPGRSVALRIKVMPDYECAPLWWDGGDRVGDVPPEELGLPDALCRDLWDWAARHDATLDRDDPARSGFGSDEALKAFEAEGLQLTRRVAEALGDTARVRWWRER</sequence>
<reference evidence="1 2" key="1">
    <citation type="submission" date="2023-03" db="EMBL/GenBank/DDBJ databases">
        <title>Novosphingobium cyanobacteriorum sp. nov., isolated from a eutrophic reservoir during the Microcystis bloom period.</title>
        <authorList>
            <person name="Kang M."/>
            <person name="Le V."/>
            <person name="Ko S.-R."/>
            <person name="Lee S.-A."/>
            <person name="Ahn C.-Y."/>
        </authorList>
    </citation>
    <scope>NUCLEOTIDE SEQUENCE [LARGE SCALE GENOMIC DNA]</scope>
    <source>
        <strain evidence="1 2">HBC54</strain>
    </source>
</reference>
<evidence type="ECO:0000313" key="2">
    <source>
        <dbReference type="Proteomes" id="UP001222770"/>
    </source>
</evidence>